<dbReference type="STRING" id="27342.A0A0H2RMR5"/>
<comment type="subcellular location">
    <subcellularLocation>
        <location evidence="1">Membrane</location>
        <topology evidence="1">Single-pass membrane protein</topology>
    </subcellularLocation>
</comment>
<dbReference type="Proteomes" id="UP000053477">
    <property type="component" value="Unassembled WGS sequence"/>
</dbReference>
<evidence type="ECO:0000313" key="13">
    <source>
        <dbReference type="Proteomes" id="UP000053477"/>
    </source>
</evidence>
<evidence type="ECO:0000256" key="2">
    <source>
        <dbReference type="ARBA" id="ARBA00022553"/>
    </source>
</evidence>
<feature type="domain" description="Epidermal growth factor receptor-like transmembrane-juxtamembrane segment" evidence="11">
    <location>
        <begin position="200"/>
        <end position="225"/>
    </location>
</feature>
<dbReference type="InParanoid" id="A0A0H2RMR5"/>
<dbReference type="EMBL" id="KQ086018">
    <property type="protein sequence ID" value="KLO10743.1"/>
    <property type="molecule type" value="Genomic_DNA"/>
</dbReference>
<keyword evidence="3 9" id="KW-0812">Transmembrane</keyword>
<feature type="signal peptide" evidence="10">
    <location>
        <begin position="1"/>
        <end position="24"/>
    </location>
</feature>
<keyword evidence="6 9" id="KW-1133">Transmembrane helix</keyword>
<dbReference type="AlphaFoldDB" id="A0A0H2RMR5"/>
<keyword evidence="13" id="KW-1185">Reference proteome</keyword>
<evidence type="ECO:0000313" key="12">
    <source>
        <dbReference type="EMBL" id="KLO10743.1"/>
    </source>
</evidence>
<evidence type="ECO:0000256" key="5">
    <source>
        <dbReference type="ARBA" id="ARBA00022840"/>
    </source>
</evidence>
<feature type="chain" id="PRO_5005201644" description="Epidermal growth factor receptor-like transmembrane-juxtamembrane segment domain-containing protein" evidence="10">
    <location>
        <begin position="25"/>
        <end position="336"/>
    </location>
</feature>
<keyword evidence="4" id="KW-0547">Nucleotide-binding</keyword>
<organism evidence="12 13">
    <name type="scientific">Schizopora paradoxa</name>
    <dbReference type="NCBI Taxonomy" id="27342"/>
    <lineage>
        <taxon>Eukaryota</taxon>
        <taxon>Fungi</taxon>
        <taxon>Dikarya</taxon>
        <taxon>Basidiomycota</taxon>
        <taxon>Agaricomycotina</taxon>
        <taxon>Agaricomycetes</taxon>
        <taxon>Hymenochaetales</taxon>
        <taxon>Schizoporaceae</taxon>
        <taxon>Schizopora</taxon>
    </lineage>
</organism>
<evidence type="ECO:0000256" key="9">
    <source>
        <dbReference type="SAM" id="Phobius"/>
    </source>
</evidence>
<dbReference type="GO" id="GO:0071944">
    <property type="term" value="C:cell periphery"/>
    <property type="evidence" value="ECO:0007669"/>
    <property type="project" value="UniProtKB-ARBA"/>
</dbReference>
<protein>
    <recommendedName>
        <fullName evidence="11">Epidermal growth factor receptor-like transmembrane-juxtamembrane segment domain-containing protein</fullName>
    </recommendedName>
</protein>
<reference evidence="12 13" key="1">
    <citation type="submission" date="2015-04" db="EMBL/GenBank/DDBJ databases">
        <title>Complete genome sequence of Schizopora paradoxa KUC8140, a cosmopolitan wood degrader in East Asia.</title>
        <authorList>
            <consortium name="DOE Joint Genome Institute"/>
            <person name="Min B."/>
            <person name="Park H."/>
            <person name="Jang Y."/>
            <person name="Kim J.-J."/>
            <person name="Kim K.H."/>
            <person name="Pangilinan J."/>
            <person name="Lipzen A."/>
            <person name="Riley R."/>
            <person name="Grigoriev I.V."/>
            <person name="Spatafora J.W."/>
            <person name="Choi I.-G."/>
        </authorList>
    </citation>
    <scope>NUCLEOTIDE SEQUENCE [LARGE SCALE GENOMIC DNA]</scope>
    <source>
        <strain evidence="12 13">KUC8140</strain>
    </source>
</reference>
<name>A0A0H2RMR5_9AGAM</name>
<feature type="transmembrane region" description="Helical" evidence="9">
    <location>
        <begin position="199"/>
        <end position="222"/>
    </location>
</feature>
<evidence type="ECO:0000256" key="6">
    <source>
        <dbReference type="ARBA" id="ARBA00022989"/>
    </source>
</evidence>
<dbReference type="InterPro" id="IPR051694">
    <property type="entry name" value="Immunoregulatory_rcpt-like"/>
</dbReference>
<accession>A0A0H2RMR5</accession>
<dbReference type="GO" id="GO:0005524">
    <property type="term" value="F:ATP binding"/>
    <property type="evidence" value="ECO:0007669"/>
    <property type="project" value="UniProtKB-KW"/>
</dbReference>
<proteinExistence type="predicted"/>
<feature type="compositionally biased region" description="Polar residues" evidence="8">
    <location>
        <begin position="304"/>
        <end position="317"/>
    </location>
</feature>
<dbReference type="Gene3D" id="1.20.5.510">
    <property type="entry name" value="Single helix bin"/>
    <property type="match status" value="1"/>
</dbReference>
<evidence type="ECO:0000256" key="8">
    <source>
        <dbReference type="SAM" id="MobiDB-lite"/>
    </source>
</evidence>
<dbReference type="Pfam" id="PF21314">
    <property type="entry name" value="TM_ErbB1"/>
    <property type="match status" value="1"/>
</dbReference>
<evidence type="ECO:0000256" key="3">
    <source>
        <dbReference type="ARBA" id="ARBA00022692"/>
    </source>
</evidence>
<evidence type="ECO:0000256" key="10">
    <source>
        <dbReference type="SAM" id="SignalP"/>
    </source>
</evidence>
<dbReference type="InterPro" id="IPR049328">
    <property type="entry name" value="TM_ErbB1"/>
</dbReference>
<keyword evidence="2" id="KW-0597">Phosphoprotein</keyword>
<dbReference type="GO" id="GO:0016020">
    <property type="term" value="C:membrane"/>
    <property type="evidence" value="ECO:0007669"/>
    <property type="project" value="UniProtKB-SubCell"/>
</dbReference>
<sequence>MVPRSKQTLLASLSMLGLIGLSRAQITSNATCLSSFSYLFNAEGQSPCLVAAYLGGACNGGQYDVSALNPGEHYIGPAGVFLDPCQCSTVMYSMMGACSACQNATIITWTAWDAACSNVYVGVFPQDIPAGTGVPAWAYSNVTSSNIFTPQIAVGNTASESTATNQQTTQTAAGGASPTGGSSSSSSSSGKKSSSNTGAIAGGVVGGVVFLALVGLLAFFLIRRNKKNSSGVRVSDTNSSPLMMDQKGDPYHNGGLATPLSAPYGTPYSPPPGISPYPQESFAQKPYNPDDPSTFPTSPAPPTMNSQYTGGNVSYSGSMPMPQHPPQGAYSGAPEI</sequence>
<dbReference type="OrthoDB" id="3362711at2759"/>
<feature type="region of interest" description="Disordered" evidence="8">
    <location>
        <begin position="158"/>
        <end position="196"/>
    </location>
</feature>
<evidence type="ECO:0000256" key="4">
    <source>
        <dbReference type="ARBA" id="ARBA00022741"/>
    </source>
</evidence>
<evidence type="ECO:0000256" key="1">
    <source>
        <dbReference type="ARBA" id="ARBA00004167"/>
    </source>
</evidence>
<dbReference type="PANTHER" id="PTHR15549">
    <property type="entry name" value="PAIRED IMMUNOGLOBULIN-LIKE TYPE 2 RECEPTOR"/>
    <property type="match status" value="1"/>
</dbReference>
<gene>
    <name evidence="12" type="ORF">SCHPADRAFT_906630</name>
</gene>
<evidence type="ECO:0000259" key="11">
    <source>
        <dbReference type="Pfam" id="PF21314"/>
    </source>
</evidence>
<feature type="region of interest" description="Disordered" evidence="8">
    <location>
        <begin position="229"/>
        <end position="336"/>
    </location>
</feature>
<evidence type="ECO:0000256" key="7">
    <source>
        <dbReference type="ARBA" id="ARBA00023136"/>
    </source>
</evidence>
<keyword evidence="10" id="KW-0732">Signal</keyword>
<keyword evidence="5" id="KW-0067">ATP-binding</keyword>
<keyword evidence="7 9" id="KW-0472">Membrane</keyword>
<feature type="compositionally biased region" description="Polar residues" evidence="8">
    <location>
        <begin position="229"/>
        <end position="241"/>
    </location>
</feature>